<feature type="binding site" evidence="14">
    <location>
        <position position="440"/>
    </location>
    <ligand>
        <name>thiamine diphosphate</name>
        <dbReference type="ChEBI" id="CHEBI:58937"/>
    </ligand>
</feature>
<keyword evidence="9 15" id="KW-0460">Magnesium</keyword>
<keyword evidence="20" id="KW-1185">Reference proteome</keyword>
<comment type="subunit">
    <text evidence="4 17">Homodimer.</text>
</comment>
<reference evidence="20" key="1">
    <citation type="submission" date="2017-09" db="EMBL/GenBank/DDBJ databases">
        <authorList>
            <person name="Varghese N."/>
            <person name="Submissions S."/>
        </authorList>
    </citation>
    <scope>NUCLEOTIDE SEQUENCE [LARGE SCALE GENOMIC DNA]</scope>
    <source>
        <strain evidence="20">JKS000234</strain>
    </source>
</reference>
<dbReference type="EC" id="2.2.1.1" evidence="5 11"/>
<evidence type="ECO:0000256" key="10">
    <source>
        <dbReference type="ARBA" id="ARBA00023052"/>
    </source>
</evidence>
<comment type="cofactor">
    <cofactor evidence="1">
        <name>Ca(2+)</name>
        <dbReference type="ChEBI" id="CHEBI:29108"/>
    </cofactor>
</comment>
<evidence type="ECO:0000256" key="13">
    <source>
        <dbReference type="PIRSR" id="PIRSR605478-2"/>
    </source>
</evidence>
<keyword evidence="7 15" id="KW-0479">Metal-binding</keyword>
<dbReference type="PANTHER" id="PTHR43522">
    <property type="entry name" value="TRANSKETOLASE"/>
    <property type="match status" value="1"/>
</dbReference>
<dbReference type="Gene3D" id="3.40.50.970">
    <property type="match status" value="2"/>
</dbReference>
<comment type="cofactor">
    <cofactor evidence="14">
        <name>thiamine diphosphate</name>
        <dbReference type="ChEBI" id="CHEBI:58937"/>
    </cofactor>
    <text evidence="14">Binds 1 thiamine pyrophosphate per subunit. During the reaction, the substrate forms a covalent intermediate with the cofactor.</text>
</comment>
<dbReference type="CDD" id="cd07033">
    <property type="entry name" value="TPP_PYR_DXS_TK_like"/>
    <property type="match status" value="1"/>
</dbReference>
<evidence type="ECO:0000256" key="7">
    <source>
        <dbReference type="ARBA" id="ARBA00022723"/>
    </source>
</evidence>
<dbReference type="RefSeq" id="WP_097096494.1">
    <property type="nucleotide sequence ID" value="NZ_OCMY01000001.1"/>
</dbReference>
<feature type="binding site" evidence="14">
    <location>
        <position position="185"/>
    </location>
    <ligand>
        <name>thiamine diphosphate</name>
        <dbReference type="ChEBI" id="CHEBI:58937"/>
    </ligand>
</feature>
<dbReference type="FunFam" id="3.40.50.920:FF:000003">
    <property type="entry name" value="Transketolase"/>
    <property type="match status" value="1"/>
</dbReference>
<dbReference type="FunFam" id="3.40.50.970:FF:000003">
    <property type="entry name" value="Transketolase"/>
    <property type="match status" value="1"/>
</dbReference>
<feature type="active site" description="Proton donor" evidence="12">
    <location>
        <position position="414"/>
    </location>
</feature>
<evidence type="ECO:0000256" key="12">
    <source>
        <dbReference type="PIRSR" id="PIRSR605478-1"/>
    </source>
</evidence>
<dbReference type="FunFam" id="3.40.50.970:FF:000004">
    <property type="entry name" value="Transketolase"/>
    <property type="match status" value="1"/>
</dbReference>
<dbReference type="OrthoDB" id="8732661at2"/>
<proteinExistence type="inferred from homology"/>
<dbReference type="Proteomes" id="UP000219271">
    <property type="component" value="Unassembled WGS sequence"/>
</dbReference>
<feature type="binding site" evidence="15">
    <location>
        <position position="185"/>
    </location>
    <ligand>
        <name>Mg(2+)</name>
        <dbReference type="ChEBI" id="CHEBI:18420"/>
    </ligand>
</feature>
<dbReference type="GO" id="GO:0046872">
    <property type="term" value="F:metal ion binding"/>
    <property type="evidence" value="ECO:0007669"/>
    <property type="project" value="UniProtKB-KW"/>
</dbReference>
<comment type="cofactor">
    <cofactor evidence="17">
        <name>Mg(2+)</name>
        <dbReference type="ChEBI" id="CHEBI:18420"/>
    </cofactor>
    <cofactor evidence="17">
        <name>Ca(2+)</name>
        <dbReference type="ChEBI" id="CHEBI:29108"/>
    </cofactor>
    <cofactor evidence="17">
        <name>Mn(2+)</name>
        <dbReference type="ChEBI" id="CHEBI:29035"/>
    </cofactor>
    <cofactor evidence="17">
        <name>Co(2+)</name>
        <dbReference type="ChEBI" id="CHEBI:48828"/>
    </cofactor>
    <text evidence="17">Binds 1 Mg(2+) ion per subunit. Can also utilize other divalent metal cations, such as Ca(2+), Mn(2+) and Co(2+).</text>
</comment>
<feature type="site" description="Important for catalytic activity" evidence="16">
    <location>
        <position position="264"/>
    </location>
</feature>
<dbReference type="InterPro" id="IPR005478">
    <property type="entry name" value="Transketolase_bac-like"/>
</dbReference>
<dbReference type="GO" id="GO:0005829">
    <property type="term" value="C:cytosol"/>
    <property type="evidence" value="ECO:0007669"/>
    <property type="project" value="UniProtKB-ARBA"/>
</dbReference>
<keyword evidence="8 17" id="KW-0106">Calcium</keyword>
<feature type="binding site" evidence="13">
    <location>
        <position position="388"/>
    </location>
    <ligand>
        <name>substrate</name>
    </ligand>
</feature>
<evidence type="ECO:0000256" key="2">
    <source>
        <dbReference type="ARBA" id="ARBA00001941"/>
    </source>
</evidence>
<dbReference type="InterPro" id="IPR020826">
    <property type="entry name" value="Transketolase_BS"/>
</dbReference>
<dbReference type="CDD" id="cd02012">
    <property type="entry name" value="TPP_TK"/>
    <property type="match status" value="1"/>
</dbReference>
<protein>
    <recommendedName>
        <fullName evidence="5 11">Transketolase</fullName>
        <ecNumber evidence="5 11">2.2.1.1</ecNumber>
    </recommendedName>
</protein>
<evidence type="ECO:0000256" key="17">
    <source>
        <dbReference type="RuleBase" id="RU004996"/>
    </source>
</evidence>
<feature type="binding site" evidence="15">
    <location>
        <position position="155"/>
    </location>
    <ligand>
        <name>Mg(2+)</name>
        <dbReference type="ChEBI" id="CHEBI:18420"/>
    </ligand>
</feature>
<evidence type="ECO:0000256" key="8">
    <source>
        <dbReference type="ARBA" id="ARBA00022837"/>
    </source>
</evidence>
<dbReference type="GO" id="GO:0004802">
    <property type="term" value="F:transketolase activity"/>
    <property type="evidence" value="ECO:0007669"/>
    <property type="project" value="UniProtKB-UniRule"/>
</dbReference>
<dbReference type="InterPro" id="IPR029061">
    <property type="entry name" value="THDP-binding"/>
</dbReference>
<feature type="binding site" evidence="15">
    <location>
        <position position="187"/>
    </location>
    <ligand>
        <name>Mg(2+)</name>
        <dbReference type="ChEBI" id="CHEBI:18420"/>
    </ligand>
</feature>
<dbReference type="InterPro" id="IPR055152">
    <property type="entry name" value="Transketolase-like_C_2"/>
</dbReference>
<feature type="binding site" evidence="13">
    <location>
        <position position="464"/>
    </location>
    <ligand>
        <name>substrate</name>
    </ligand>
</feature>
<dbReference type="PROSITE" id="PS00802">
    <property type="entry name" value="TRANSKETOLASE_2"/>
    <property type="match status" value="1"/>
</dbReference>
<comment type="catalytic activity">
    <reaction evidence="17">
        <text>D-sedoheptulose 7-phosphate + D-glyceraldehyde 3-phosphate = aldehydo-D-ribose 5-phosphate + D-xylulose 5-phosphate</text>
        <dbReference type="Rhea" id="RHEA:10508"/>
        <dbReference type="ChEBI" id="CHEBI:57483"/>
        <dbReference type="ChEBI" id="CHEBI:57737"/>
        <dbReference type="ChEBI" id="CHEBI:58273"/>
        <dbReference type="ChEBI" id="CHEBI:59776"/>
        <dbReference type="EC" id="2.2.1.1"/>
    </reaction>
</comment>
<comment type="cofactor">
    <cofactor evidence="2">
        <name>Co(2+)</name>
        <dbReference type="ChEBI" id="CHEBI:48828"/>
    </cofactor>
</comment>
<accession>A0A286BWU9</accession>
<evidence type="ECO:0000256" key="1">
    <source>
        <dbReference type="ARBA" id="ARBA00001913"/>
    </source>
</evidence>
<keyword evidence="6 17" id="KW-0808">Transferase</keyword>
<dbReference type="PANTHER" id="PTHR43522:SF13">
    <property type="entry name" value="TRANSKETOLASE 2"/>
    <property type="match status" value="1"/>
</dbReference>
<evidence type="ECO:0000259" key="18">
    <source>
        <dbReference type="SMART" id="SM00861"/>
    </source>
</evidence>
<feature type="binding site" evidence="13">
    <location>
        <position position="472"/>
    </location>
    <ligand>
        <name>substrate</name>
    </ligand>
</feature>
<evidence type="ECO:0000256" key="15">
    <source>
        <dbReference type="PIRSR" id="PIRSR605478-4"/>
    </source>
</evidence>
<sequence length="669" mass="72916">MSSRRELANAIRALSMDAVQKANSGHPGMPMGMADIAEVLWRDVLKHNPNNPAWADRDRFILSNGHGSMLLYSLLHLTGYDLPMEELKNFRQLHSKTPGHPEIGYTPGVETTTGPLGQGLANAVGLAIAERTLAAQFNRPGHDIVDHHTYVFMGDGCLMEGISHEVSSLAGTLGLGKLIGFYDHNGISIDGETEGWFTDDTHKRFEAYNWHVIGSAEGIDGHDSEAIAAAIKEAQSVTDKPSLIICRTTIGFGSPNKAGKEESHGAALGEEEVALTRQKLGWHYPPFEIPKEIYQQWDAKEAGAQREKSWDEKFAAYKEAHPELAQEFSRRLNGEMPANWNSEVQKFVEELQANPQKIASRKASQNTLEVFGKLLPEFLGGSADLAPSNLTIWSGSKSIKEDTAGNYIHYGVREFGMTAIGNGIAHHGGFVPYTATFLMFVEYARNAVRMAALMKARQVLVYTHDSIGLGEDGPTHQPVEQIASLRVTPNLSLWRPCDQVETAVAWKAAVERHHGPTALILSRQNLLQPERSQEQVANIARGGYVLKDSDGAPEAIIIATGSEIEIALGAAEKLTAGGHKIRVVSLPSTDVFDKQDAAYRESVLPSGVKARVAVEAGIADYWYKYVGLDGAIVGMTTFGESAPAGKLFPEFGFTVENIVSHTEALLKPH</sequence>
<organism evidence="19 20">
    <name type="scientific">Candidatus Pantoea floridensis</name>
    <dbReference type="NCBI Taxonomy" id="1938870"/>
    <lineage>
        <taxon>Bacteria</taxon>
        <taxon>Pseudomonadati</taxon>
        <taxon>Pseudomonadota</taxon>
        <taxon>Gammaproteobacteria</taxon>
        <taxon>Enterobacterales</taxon>
        <taxon>Erwiniaceae</taxon>
        <taxon>Pantoea</taxon>
    </lineage>
</organism>
<evidence type="ECO:0000256" key="3">
    <source>
        <dbReference type="ARBA" id="ARBA00007131"/>
    </source>
</evidence>
<dbReference type="PROSITE" id="PS00801">
    <property type="entry name" value="TRANSKETOLASE_1"/>
    <property type="match status" value="1"/>
</dbReference>
<evidence type="ECO:0000313" key="20">
    <source>
        <dbReference type="Proteomes" id="UP000219271"/>
    </source>
</evidence>
<dbReference type="Pfam" id="PF02779">
    <property type="entry name" value="Transket_pyr"/>
    <property type="match status" value="1"/>
</dbReference>
<keyword evidence="10 14" id="KW-0786">Thiamine pyrophosphate</keyword>
<feature type="binding site" evidence="14">
    <location>
        <begin position="114"/>
        <end position="116"/>
    </location>
    <ligand>
        <name>thiamine diphosphate</name>
        <dbReference type="ChEBI" id="CHEBI:58937"/>
    </ligand>
</feature>
<feature type="binding site" evidence="14">
    <location>
        <position position="156"/>
    </location>
    <ligand>
        <name>thiamine diphosphate</name>
        <dbReference type="ChEBI" id="CHEBI:58937"/>
    </ligand>
</feature>
<feature type="binding site" evidence="13">
    <location>
        <position position="26"/>
    </location>
    <ligand>
        <name>substrate</name>
    </ligand>
</feature>
<comment type="function">
    <text evidence="17">Catalyzes the transfer of a two-carbon ketol group from a ketose donor to an aldose acceptor, via a covalent intermediate with the cofactor thiamine pyrophosphate.</text>
</comment>
<feature type="binding site" evidence="13">
    <location>
        <position position="476"/>
    </location>
    <ligand>
        <name>substrate</name>
    </ligand>
</feature>
<dbReference type="SMART" id="SM00861">
    <property type="entry name" value="Transket_pyr"/>
    <property type="match status" value="1"/>
</dbReference>
<evidence type="ECO:0000313" key="19">
    <source>
        <dbReference type="EMBL" id="SOD38598.1"/>
    </source>
</evidence>
<evidence type="ECO:0000256" key="5">
    <source>
        <dbReference type="ARBA" id="ARBA00013152"/>
    </source>
</evidence>
<dbReference type="InterPro" id="IPR033247">
    <property type="entry name" value="Transketolase_fam"/>
</dbReference>
<feature type="binding site" evidence="13">
    <location>
        <position position="264"/>
    </location>
    <ligand>
        <name>substrate</name>
    </ligand>
</feature>
<feature type="binding site" evidence="14">
    <location>
        <position position="66"/>
    </location>
    <ligand>
        <name>thiamine diphosphate</name>
        <dbReference type="ChEBI" id="CHEBI:58937"/>
    </ligand>
</feature>
<dbReference type="NCBIfam" id="TIGR00232">
    <property type="entry name" value="tktlase_bact"/>
    <property type="match status" value="1"/>
</dbReference>
<feature type="binding site" evidence="13">
    <location>
        <position position="523"/>
    </location>
    <ligand>
        <name>substrate</name>
    </ligand>
</feature>
<feature type="binding site" evidence="14">
    <location>
        <position position="264"/>
    </location>
    <ligand>
        <name>thiamine diphosphate</name>
        <dbReference type="ChEBI" id="CHEBI:58937"/>
    </ligand>
</feature>
<dbReference type="InterPro" id="IPR009014">
    <property type="entry name" value="Transketo_C/PFOR_II"/>
</dbReference>
<evidence type="ECO:0000256" key="4">
    <source>
        <dbReference type="ARBA" id="ARBA00011738"/>
    </source>
</evidence>
<dbReference type="InterPro" id="IPR049557">
    <property type="entry name" value="Transketolase_CS"/>
</dbReference>
<name>A0A286BWU9_9GAMM</name>
<evidence type="ECO:0000256" key="11">
    <source>
        <dbReference type="NCBIfam" id="TIGR00232"/>
    </source>
</evidence>
<dbReference type="SUPFAM" id="SSF52518">
    <property type="entry name" value="Thiamin diphosphate-binding fold (THDP-binding)"/>
    <property type="match status" value="2"/>
</dbReference>
<comment type="cofactor">
    <cofactor evidence="15">
        <name>Mg(2+)</name>
        <dbReference type="ChEBI" id="CHEBI:18420"/>
    </cofactor>
    <text evidence="15">Binds 1 Mg(2+) ion per subunit. Can also utilize other divalent metal cations, such as Ca(2+), Mn(2+) and Co(2+).</text>
</comment>
<dbReference type="GO" id="GO:0009052">
    <property type="term" value="P:pentose-phosphate shunt, non-oxidative branch"/>
    <property type="evidence" value="ECO:0007669"/>
    <property type="project" value="UniProtKB-ARBA"/>
</dbReference>
<comment type="similarity">
    <text evidence="3 17">Belongs to the transketolase family.</text>
</comment>
<evidence type="ECO:0000256" key="16">
    <source>
        <dbReference type="PIRSR" id="PIRSR605478-5"/>
    </source>
</evidence>
<dbReference type="AlphaFoldDB" id="A0A286BWU9"/>
<dbReference type="Gene3D" id="3.40.50.920">
    <property type="match status" value="1"/>
</dbReference>
<dbReference type="InterPro" id="IPR005475">
    <property type="entry name" value="Transketolase-like_Pyr-bd"/>
</dbReference>
<dbReference type="Pfam" id="PF00456">
    <property type="entry name" value="Transketolase_N"/>
    <property type="match status" value="1"/>
</dbReference>
<evidence type="ECO:0000256" key="6">
    <source>
        <dbReference type="ARBA" id="ARBA00022679"/>
    </source>
</evidence>
<dbReference type="SUPFAM" id="SSF52922">
    <property type="entry name" value="TK C-terminal domain-like"/>
    <property type="match status" value="1"/>
</dbReference>
<feature type="domain" description="Transketolase-like pyrimidine-binding" evidence="18">
    <location>
        <begin position="358"/>
        <end position="529"/>
    </location>
</feature>
<dbReference type="InterPro" id="IPR005474">
    <property type="entry name" value="Transketolase_N"/>
</dbReference>
<dbReference type="EMBL" id="OCMY01000001">
    <property type="protein sequence ID" value="SOD38598.1"/>
    <property type="molecule type" value="Genomic_DNA"/>
</dbReference>
<gene>
    <name evidence="19" type="ORF">SAMN06273570_3017</name>
</gene>
<evidence type="ECO:0000256" key="9">
    <source>
        <dbReference type="ARBA" id="ARBA00022842"/>
    </source>
</evidence>
<evidence type="ECO:0000256" key="14">
    <source>
        <dbReference type="PIRSR" id="PIRSR605478-3"/>
    </source>
</evidence>
<dbReference type="Pfam" id="PF22613">
    <property type="entry name" value="Transketolase_C_1"/>
    <property type="match status" value="1"/>
</dbReference>
<feature type="site" description="Important for catalytic activity" evidence="16">
    <location>
        <position position="26"/>
    </location>
</feature>
<feature type="binding site" evidence="13">
    <location>
        <position position="361"/>
    </location>
    <ligand>
        <name>substrate</name>
    </ligand>
</feature>